<dbReference type="Pfam" id="PF00072">
    <property type="entry name" value="Response_reg"/>
    <property type="match status" value="1"/>
</dbReference>
<keyword evidence="5" id="KW-1185">Reference proteome</keyword>
<dbReference type="InterPro" id="IPR011006">
    <property type="entry name" value="CheY-like_superfamily"/>
</dbReference>
<reference evidence="5" key="1">
    <citation type="submission" date="2017-02" db="EMBL/GenBank/DDBJ databases">
        <authorList>
            <person name="Varghese N."/>
            <person name="Submissions S."/>
        </authorList>
    </citation>
    <scope>NUCLEOTIDE SEQUENCE [LARGE SCALE GENOMIC DNA]</scope>
    <source>
        <strain evidence="5">ATCC BAA-34</strain>
    </source>
</reference>
<dbReference type="OrthoDB" id="9806105at2"/>
<evidence type="ECO:0000259" key="2">
    <source>
        <dbReference type="PROSITE" id="PS50110"/>
    </source>
</evidence>
<dbReference type="PANTHER" id="PTHR47233:SF4">
    <property type="entry name" value="CHEMOTAXIS SIGNAL TRANSDUCTION PROTEIN"/>
    <property type="match status" value="1"/>
</dbReference>
<dbReference type="PANTHER" id="PTHR47233">
    <property type="entry name" value="CHEMOTAXIS PROTEIN CHEV"/>
    <property type="match status" value="1"/>
</dbReference>
<dbReference type="GO" id="GO:0000160">
    <property type="term" value="P:phosphorelay signal transduction system"/>
    <property type="evidence" value="ECO:0007669"/>
    <property type="project" value="InterPro"/>
</dbReference>
<dbReference type="PROSITE" id="PS50110">
    <property type="entry name" value="RESPONSE_REGULATORY"/>
    <property type="match status" value="1"/>
</dbReference>
<dbReference type="EMBL" id="FUWR01000027">
    <property type="protein sequence ID" value="SKA20904.1"/>
    <property type="molecule type" value="Genomic_DNA"/>
</dbReference>
<name>A0A1T4RY18_9BACT</name>
<organism evidence="4 5">
    <name type="scientific">Trichlorobacter thiogenes</name>
    <dbReference type="NCBI Taxonomy" id="115783"/>
    <lineage>
        <taxon>Bacteria</taxon>
        <taxon>Pseudomonadati</taxon>
        <taxon>Thermodesulfobacteriota</taxon>
        <taxon>Desulfuromonadia</taxon>
        <taxon>Geobacterales</taxon>
        <taxon>Geobacteraceae</taxon>
        <taxon>Trichlorobacter</taxon>
    </lineage>
</organism>
<dbReference type="PROSITE" id="PS50851">
    <property type="entry name" value="CHEW"/>
    <property type="match status" value="1"/>
</dbReference>
<dbReference type="Gene3D" id="2.40.50.180">
    <property type="entry name" value="CheA-289, Domain 4"/>
    <property type="match status" value="1"/>
</dbReference>
<dbReference type="Gene3D" id="3.40.50.2300">
    <property type="match status" value="1"/>
</dbReference>
<proteinExistence type="predicted"/>
<feature type="domain" description="Response regulatory" evidence="2">
    <location>
        <begin position="181"/>
        <end position="303"/>
    </location>
</feature>
<sequence length="318" mass="35327">MATATSLDEALKRTNLSRSNQMEMLTFRLSDGQLYGINVFKIIEILESPNRFDRMPHANQAVKGAVDFRGKPIVAIDLSEALGMEPVPFDRQLAYLIICEYSQQLNAFIVASPETLITRGWDEIHKPDGIQARSLVAIAYSDTGETILLLDIEGILADLMGYEAEVTDELASRGAALKNRKVLLVDDSRTALAMMQQTLNHLGMTHSSQSSAVQALAWLEERDQQGEPAFDLIISDIEMPGMDGFTFTRNLRSMPSYEKTKIILHSSMSNPTNRLKAEEAGADDFVAKFAPNELAEHILQVLELELSDDDFFITPGET</sequence>
<dbReference type="GO" id="GO:0006935">
    <property type="term" value="P:chemotaxis"/>
    <property type="evidence" value="ECO:0007669"/>
    <property type="project" value="InterPro"/>
</dbReference>
<evidence type="ECO:0000313" key="4">
    <source>
        <dbReference type="EMBL" id="SKA20904.1"/>
    </source>
</evidence>
<dbReference type="CDD" id="cd00588">
    <property type="entry name" value="CheW_like"/>
    <property type="match status" value="1"/>
</dbReference>
<dbReference type="InterPro" id="IPR001789">
    <property type="entry name" value="Sig_transdc_resp-reg_receiver"/>
</dbReference>
<dbReference type="SMART" id="SM00448">
    <property type="entry name" value="REC"/>
    <property type="match status" value="1"/>
</dbReference>
<dbReference type="Pfam" id="PF01584">
    <property type="entry name" value="CheW"/>
    <property type="match status" value="1"/>
</dbReference>
<gene>
    <name evidence="4" type="ORF">SAMN02745119_03141</name>
</gene>
<feature type="modified residue" description="4-aspartylphosphate" evidence="1">
    <location>
        <position position="236"/>
    </location>
</feature>
<dbReference type="Gene3D" id="2.30.30.40">
    <property type="entry name" value="SH3 Domains"/>
    <property type="match status" value="1"/>
</dbReference>
<dbReference type="SMART" id="SM00260">
    <property type="entry name" value="CheW"/>
    <property type="match status" value="1"/>
</dbReference>
<feature type="domain" description="CheW-like" evidence="3">
    <location>
        <begin position="21"/>
        <end position="161"/>
    </location>
</feature>
<dbReference type="SUPFAM" id="SSF50341">
    <property type="entry name" value="CheW-like"/>
    <property type="match status" value="1"/>
</dbReference>
<dbReference type="Proteomes" id="UP000190102">
    <property type="component" value="Unassembled WGS sequence"/>
</dbReference>
<dbReference type="InterPro" id="IPR024181">
    <property type="entry name" value="Chemotax_regulator_CheV"/>
</dbReference>
<dbReference type="PIRSF" id="PIRSF002867">
    <property type="entry name" value="CheV"/>
    <property type="match status" value="1"/>
</dbReference>
<accession>A0A1T4RY18</accession>
<dbReference type="RefSeq" id="WP_078791358.1">
    <property type="nucleotide sequence ID" value="NZ_FUWR01000027.1"/>
</dbReference>
<keyword evidence="1" id="KW-0597">Phosphoprotein</keyword>
<evidence type="ECO:0000313" key="5">
    <source>
        <dbReference type="Proteomes" id="UP000190102"/>
    </source>
</evidence>
<dbReference type="SUPFAM" id="SSF52172">
    <property type="entry name" value="CheY-like"/>
    <property type="match status" value="1"/>
</dbReference>
<evidence type="ECO:0000256" key="1">
    <source>
        <dbReference type="PROSITE-ProRule" id="PRU00169"/>
    </source>
</evidence>
<dbReference type="AlphaFoldDB" id="A0A1T4RY18"/>
<dbReference type="InterPro" id="IPR002545">
    <property type="entry name" value="CheW-lke_dom"/>
</dbReference>
<dbReference type="InterPro" id="IPR036061">
    <property type="entry name" value="CheW-like_dom_sf"/>
</dbReference>
<protein>
    <submittedName>
        <fullName evidence="4">Two-component system, chemotaxis family, response regulator CheV</fullName>
    </submittedName>
</protein>
<evidence type="ECO:0000259" key="3">
    <source>
        <dbReference type="PROSITE" id="PS50851"/>
    </source>
</evidence>
<dbReference type="STRING" id="115783.SAMN02745119_03141"/>